<dbReference type="RefSeq" id="WP_093147261.1">
    <property type="nucleotide sequence ID" value="NZ_FNBW01000001.1"/>
</dbReference>
<dbReference type="PANTHER" id="PTHR43808">
    <property type="entry name" value="ACETYLORNITHINE DEACETYLASE"/>
    <property type="match status" value="1"/>
</dbReference>
<dbReference type="Proteomes" id="UP000198615">
    <property type="component" value="Unassembled WGS sequence"/>
</dbReference>
<dbReference type="NCBIfam" id="NF005306">
    <property type="entry name" value="PRK06837.1"/>
    <property type="match status" value="1"/>
</dbReference>
<keyword evidence="7" id="KW-0170">Cobalt</keyword>
<protein>
    <submittedName>
        <fullName evidence="9">Acetylornithine deacetylase</fullName>
    </submittedName>
</protein>
<dbReference type="SUPFAM" id="SSF55031">
    <property type="entry name" value="Bacterial exopeptidase dimerisation domain"/>
    <property type="match status" value="1"/>
</dbReference>
<keyword evidence="5" id="KW-0378">Hydrolase</keyword>
<dbReference type="Gene3D" id="3.40.630.10">
    <property type="entry name" value="Zn peptidases"/>
    <property type="match status" value="1"/>
</dbReference>
<reference evidence="9 10" key="1">
    <citation type="submission" date="2016-10" db="EMBL/GenBank/DDBJ databases">
        <authorList>
            <person name="Varghese N."/>
            <person name="Submissions S."/>
        </authorList>
    </citation>
    <scope>NUCLEOTIDE SEQUENCE [LARGE SCALE GENOMIC DNA]</scope>
    <source>
        <strain evidence="9 10">DSM 18839</strain>
    </source>
</reference>
<evidence type="ECO:0000259" key="8">
    <source>
        <dbReference type="Pfam" id="PF07687"/>
    </source>
</evidence>
<dbReference type="InterPro" id="IPR011650">
    <property type="entry name" value="Peptidase_M20_dimer"/>
</dbReference>
<feature type="domain" description="Peptidase M20 dimerisation" evidence="8">
    <location>
        <begin position="213"/>
        <end position="324"/>
    </location>
</feature>
<dbReference type="SUPFAM" id="SSF53187">
    <property type="entry name" value="Zn-dependent exopeptidases"/>
    <property type="match status" value="1"/>
</dbReference>
<sequence length="435" mass="47521">MTASAPGKLDPDLAKRISDAVDAAFDSQIEFTKELVSRPSIRGQEHLAQDLMASAMAKRGYAVDRWLVREDDIKHHEGFSPIKVDYANAWNVVGTHRPRNETGRSLVLNGHVDVVPEGPLDMWTSPPYQPRIDGDWMYGRGAGDMKAGVVSNMFALDALKAAGVQPAGRVHLESVCEEESTGNGALATLVRGYTADACLISEPSSGHVNRAVMGVTWFRVHVRGFPVHVATAGSGSNAIMAAYDLMKDLKELEARWNAKKGDTKNYKDAKHPVNLNIGKIEGGDWASSVPAWCTFDCRVSYFPGFKPQEMARDIEDTIRKASANHPFLSNSPPDVEFNGFFTEGYDLEPGSDAELTLARQHEAVSGKPLEERIATAYIDSRVFVLYAGIPCLVYGAHAENVHGFDERVSIESIRESTKAIALFIADWCGTEPVAA</sequence>
<evidence type="ECO:0000256" key="1">
    <source>
        <dbReference type="ARBA" id="ARBA00001941"/>
    </source>
</evidence>
<dbReference type="PANTHER" id="PTHR43808:SF25">
    <property type="entry name" value="PEPTIDASE M20 DIMERISATION DOMAIN-CONTAINING PROTEIN"/>
    <property type="match status" value="1"/>
</dbReference>
<dbReference type="InterPro" id="IPR050072">
    <property type="entry name" value="Peptidase_M20A"/>
</dbReference>
<keyword evidence="6" id="KW-0862">Zinc</keyword>
<evidence type="ECO:0000313" key="10">
    <source>
        <dbReference type="Proteomes" id="UP000198615"/>
    </source>
</evidence>
<organism evidence="9 10">
    <name type="scientific">Thalassobaculum litoreum DSM 18839</name>
    <dbReference type="NCBI Taxonomy" id="1123362"/>
    <lineage>
        <taxon>Bacteria</taxon>
        <taxon>Pseudomonadati</taxon>
        <taxon>Pseudomonadota</taxon>
        <taxon>Alphaproteobacteria</taxon>
        <taxon>Rhodospirillales</taxon>
        <taxon>Thalassobaculaceae</taxon>
        <taxon>Thalassobaculum</taxon>
    </lineage>
</organism>
<name>A0A8G2BDV2_9PROT</name>
<accession>A0A8G2BDV2</accession>
<dbReference type="Pfam" id="PF07687">
    <property type="entry name" value="M20_dimer"/>
    <property type="match status" value="1"/>
</dbReference>
<proteinExistence type="inferred from homology"/>
<comment type="similarity">
    <text evidence="3">Belongs to the peptidase M20A family.</text>
</comment>
<dbReference type="InterPro" id="IPR036264">
    <property type="entry name" value="Bact_exopeptidase_dim_dom"/>
</dbReference>
<evidence type="ECO:0000256" key="2">
    <source>
        <dbReference type="ARBA" id="ARBA00001947"/>
    </source>
</evidence>
<comment type="cofactor">
    <cofactor evidence="2">
        <name>Zn(2+)</name>
        <dbReference type="ChEBI" id="CHEBI:29105"/>
    </cofactor>
</comment>
<dbReference type="EMBL" id="FNBW01000001">
    <property type="protein sequence ID" value="SDF04275.1"/>
    <property type="molecule type" value="Genomic_DNA"/>
</dbReference>
<dbReference type="GO" id="GO:0046872">
    <property type="term" value="F:metal ion binding"/>
    <property type="evidence" value="ECO:0007669"/>
    <property type="project" value="UniProtKB-KW"/>
</dbReference>
<comment type="caution">
    <text evidence="9">The sequence shown here is derived from an EMBL/GenBank/DDBJ whole genome shotgun (WGS) entry which is preliminary data.</text>
</comment>
<dbReference type="OrthoDB" id="9809784at2"/>
<gene>
    <name evidence="9" type="ORF">SAMN05660686_00011</name>
</gene>
<dbReference type="Pfam" id="PF01546">
    <property type="entry name" value="Peptidase_M20"/>
    <property type="match status" value="1"/>
</dbReference>
<dbReference type="AlphaFoldDB" id="A0A8G2BDV2"/>
<dbReference type="InterPro" id="IPR002933">
    <property type="entry name" value="Peptidase_M20"/>
</dbReference>
<dbReference type="InterPro" id="IPR033687">
    <property type="entry name" value="YodQ-like"/>
</dbReference>
<dbReference type="InterPro" id="IPR010182">
    <property type="entry name" value="ArgE/DapE"/>
</dbReference>
<dbReference type="CDD" id="cd03895">
    <property type="entry name" value="M20_ArgE_DapE-like"/>
    <property type="match status" value="1"/>
</dbReference>
<dbReference type="GO" id="GO:0016787">
    <property type="term" value="F:hydrolase activity"/>
    <property type="evidence" value="ECO:0007669"/>
    <property type="project" value="UniProtKB-KW"/>
</dbReference>
<evidence type="ECO:0000256" key="4">
    <source>
        <dbReference type="ARBA" id="ARBA00022723"/>
    </source>
</evidence>
<keyword evidence="4" id="KW-0479">Metal-binding</keyword>
<evidence type="ECO:0000256" key="7">
    <source>
        <dbReference type="ARBA" id="ARBA00023285"/>
    </source>
</evidence>
<dbReference type="Gene3D" id="3.30.70.360">
    <property type="match status" value="1"/>
</dbReference>
<evidence type="ECO:0000256" key="5">
    <source>
        <dbReference type="ARBA" id="ARBA00022801"/>
    </source>
</evidence>
<keyword evidence="10" id="KW-1185">Reference proteome</keyword>
<evidence type="ECO:0000313" key="9">
    <source>
        <dbReference type="EMBL" id="SDF04275.1"/>
    </source>
</evidence>
<comment type="cofactor">
    <cofactor evidence="1">
        <name>Co(2+)</name>
        <dbReference type="ChEBI" id="CHEBI:48828"/>
    </cofactor>
</comment>
<dbReference type="NCBIfam" id="TIGR01910">
    <property type="entry name" value="DapE-ArgE"/>
    <property type="match status" value="1"/>
</dbReference>
<evidence type="ECO:0000256" key="3">
    <source>
        <dbReference type="ARBA" id="ARBA00006247"/>
    </source>
</evidence>
<evidence type="ECO:0000256" key="6">
    <source>
        <dbReference type="ARBA" id="ARBA00022833"/>
    </source>
</evidence>